<evidence type="ECO:0000313" key="5">
    <source>
        <dbReference type="EMBL" id="HAF7185646.1"/>
    </source>
</evidence>
<dbReference type="PANTHER" id="PTHR47114:SF2">
    <property type="entry name" value="OLIGODENDROCYTE-MYELIN GLYCOPROTEIN"/>
    <property type="match status" value="1"/>
</dbReference>
<dbReference type="InterPro" id="IPR051071">
    <property type="entry name" value="LRR-bact_E3_ubiq_ligases"/>
</dbReference>
<keyword evidence="4" id="KW-0677">Repeat</keyword>
<evidence type="ECO:0000256" key="4">
    <source>
        <dbReference type="ARBA" id="ARBA00022737"/>
    </source>
</evidence>
<comment type="similarity">
    <text evidence="2">Belongs to the LRR-containing bacterial E3 ligase family.</text>
</comment>
<dbReference type="GO" id="GO:0005576">
    <property type="term" value="C:extracellular region"/>
    <property type="evidence" value="ECO:0007669"/>
    <property type="project" value="UniProtKB-SubCell"/>
</dbReference>
<protein>
    <submittedName>
        <fullName evidence="5">Type III secretion system protein</fullName>
    </submittedName>
</protein>
<evidence type="ECO:0000256" key="3">
    <source>
        <dbReference type="ARBA" id="ARBA00022614"/>
    </source>
</evidence>
<proteinExistence type="inferred from homology"/>
<evidence type="ECO:0000256" key="1">
    <source>
        <dbReference type="ARBA" id="ARBA00004613"/>
    </source>
</evidence>
<dbReference type="EMBL" id="DAAWBK010000112">
    <property type="protein sequence ID" value="HAF7185646.1"/>
    <property type="molecule type" value="Genomic_DNA"/>
</dbReference>
<comment type="caution">
    <text evidence="5">The sequence shown here is derived from an EMBL/GenBank/DDBJ whole genome shotgun (WGS) entry which is preliminary data.</text>
</comment>
<sequence length="167" mass="18798">MKIGFQPTALQFQHKNNETISKYELLDKWRAESPDNERTERNIIFDNIMNAQSTGILHIEGRYVTSIPVLPDNIFELKLNGCFRLESIPPLPDGLKVLSLRSCHELNLPPLPDELQELSLLSCDKIESIDLLPGGLKNLSLMACSKLASILYLPDGLESLTLDSCYE</sequence>
<dbReference type="InterPro" id="IPR032675">
    <property type="entry name" value="LRR_dom_sf"/>
</dbReference>
<dbReference type="Gene3D" id="3.80.10.10">
    <property type="entry name" value="Ribonuclease Inhibitor"/>
    <property type="match status" value="1"/>
</dbReference>
<comment type="subcellular location">
    <subcellularLocation>
        <location evidence="1">Secreted</location>
    </subcellularLocation>
</comment>
<keyword evidence="3" id="KW-0433">Leucine-rich repeat</keyword>
<dbReference type="SUPFAM" id="SSF52058">
    <property type="entry name" value="L domain-like"/>
    <property type="match status" value="1"/>
</dbReference>
<reference evidence="5" key="2">
    <citation type="submission" date="2018-07" db="EMBL/GenBank/DDBJ databases">
        <authorList>
            <consortium name="NCBI Pathogen Detection Project"/>
        </authorList>
    </citation>
    <scope>NUCLEOTIDE SEQUENCE</scope>
    <source>
        <strain evidence="5">Salmonella enterica</strain>
    </source>
</reference>
<dbReference type="AlphaFoldDB" id="A0A751XBY9"/>
<gene>
    <name evidence="5" type="ORF">G9X08_003145</name>
</gene>
<evidence type="ECO:0000256" key="2">
    <source>
        <dbReference type="ARBA" id="ARBA00009868"/>
    </source>
</evidence>
<name>A0A751XBY9_SALET</name>
<feature type="non-terminal residue" evidence="5">
    <location>
        <position position="167"/>
    </location>
</feature>
<dbReference type="PANTHER" id="PTHR47114">
    <property type="match status" value="1"/>
</dbReference>
<reference evidence="5" key="1">
    <citation type="journal article" date="2018" name="Genome Biol.">
        <title>SKESA: strategic k-mer extension for scrupulous assemblies.</title>
        <authorList>
            <person name="Souvorov A."/>
            <person name="Agarwala R."/>
            <person name="Lipman D.J."/>
        </authorList>
    </citation>
    <scope>NUCLEOTIDE SEQUENCE</scope>
    <source>
        <strain evidence="5">Salmonella enterica</strain>
    </source>
</reference>
<accession>A0A751XBY9</accession>
<organism evidence="5">
    <name type="scientific">Salmonella enterica subsp. enterica serovar Napoli</name>
    <dbReference type="NCBI Taxonomy" id="1151001"/>
    <lineage>
        <taxon>Bacteria</taxon>
        <taxon>Pseudomonadati</taxon>
        <taxon>Pseudomonadota</taxon>
        <taxon>Gammaproteobacteria</taxon>
        <taxon>Enterobacterales</taxon>
        <taxon>Enterobacteriaceae</taxon>
        <taxon>Salmonella</taxon>
    </lineage>
</organism>